<dbReference type="EMBL" id="JBANRG010000040">
    <property type="protein sequence ID" value="KAK7447762.1"/>
    <property type="molecule type" value="Genomic_DNA"/>
</dbReference>
<evidence type="ECO:0000313" key="3">
    <source>
        <dbReference type="EMBL" id="KAK7447762.1"/>
    </source>
</evidence>
<evidence type="ECO:0000313" key="4">
    <source>
        <dbReference type="Proteomes" id="UP001498398"/>
    </source>
</evidence>
<dbReference type="PANTHER" id="PTHR33096:SF1">
    <property type="entry name" value="CXC1-LIKE CYSTEINE CLUSTER ASSOCIATED WITH KDZ TRANSPOSASES DOMAIN-CONTAINING PROTEIN"/>
    <property type="match status" value="1"/>
</dbReference>
<evidence type="ECO:0000259" key="2">
    <source>
        <dbReference type="Pfam" id="PF18803"/>
    </source>
</evidence>
<sequence>MSDKDRSRSGMTDTLRAVGNRAGGQSRSPDKDRSQSRMTDTLRAVGNPAESRSSSVDVLSSEVTQHSSMSAGLQGVSNYAKGVKRSRLMDLEDDTGDLLNIEVVDADVGIRQHARLFGHVTSNDYVREYQSQKDEMMEILLERFAPQQMVEWTCLFCSTKEPRLFRCLDCHGGPLLCSKCCIQSHQYSPFHHLWEWDGECFKPTSLKNLGFQLYMGHEGKPCPGAREKDVTTVYFGDVGGFWSHQVRWCACLKARNKRWHQLMRLGYMPASLTMPRTAFSFRLLDRIHLEQVECESAMDRIYDVLERLTNQDNPDSVDNRYIELSRVSRCYSDMAFIIEGGGFHEPGLRKTPGALGYFCTNCPQPKVNVFVKKEGDSDRLHSLSFVLDGNFKVGAERMRNQQDDVQLRKGTGCMTDNDEYKQFLDETKGHVQKKMTCYEAEDERQKNRPNDHLLWAGLASIACSQHGCFVPNASMNIKKSEQHRIFDFGMSKIFTWVEKVLNSGDVPEDVKVRYMNFIYDRGCQYGVHFHERMEEFGFEEPTDVEIAFAIGKFHLGVHQEDCWAMYTLELILGAGRQDGEILETLWACLNKSKGTVRALSEAHRQEFLDILLQDSNFRKLVNGDRSLVTKLRRAELNEKEAHQKYQGISQRLSQDDRADWDREAKEAQETRDPQKLKIYASEKVHAEKGYEEVSKELAKKELKEKQKDGGSIGFLCQGLELEMERDQLRRKMSERQDCINVLERSRLARQRKHLYDKYVKYQETALGKISTDTIGDWPTKKPRVAGGKVRWENYDFDDEYEIEMGDPGEWAVMLPSSLSCKQRELAGWKELGVMEVALREGVIRDTLTELRLLLGERILRWKEVDLYDSQAKKKRGFDSLHKQMEKINAVRDQYHMQIDALVELDPDNKWKEKRISDKDLNVSGRGKGKEKLAWFWSSVDVSVDDEVGNSDGLKESKVAKVGGGTDSGEERNGMENQLV</sequence>
<comment type="caution">
    <text evidence="3">The sequence shown here is derived from an EMBL/GenBank/DDBJ whole genome shotgun (WGS) entry which is preliminary data.</text>
</comment>
<dbReference type="PANTHER" id="PTHR33096">
    <property type="entry name" value="CXC2 DOMAIN-CONTAINING PROTEIN"/>
    <property type="match status" value="1"/>
</dbReference>
<gene>
    <name evidence="3" type="ORF">VKT23_014020</name>
</gene>
<evidence type="ECO:0000256" key="1">
    <source>
        <dbReference type="SAM" id="MobiDB-lite"/>
    </source>
</evidence>
<dbReference type="InterPro" id="IPR040521">
    <property type="entry name" value="KDZ"/>
</dbReference>
<feature type="region of interest" description="Disordered" evidence="1">
    <location>
        <begin position="645"/>
        <end position="673"/>
    </location>
</feature>
<dbReference type="Pfam" id="PF18758">
    <property type="entry name" value="KDZ"/>
    <property type="match status" value="1"/>
</dbReference>
<dbReference type="Proteomes" id="UP001498398">
    <property type="component" value="Unassembled WGS sequence"/>
</dbReference>
<organism evidence="3 4">
    <name type="scientific">Marasmiellus scandens</name>
    <dbReference type="NCBI Taxonomy" id="2682957"/>
    <lineage>
        <taxon>Eukaryota</taxon>
        <taxon>Fungi</taxon>
        <taxon>Dikarya</taxon>
        <taxon>Basidiomycota</taxon>
        <taxon>Agaricomycotina</taxon>
        <taxon>Agaricomycetes</taxon>
        <taxon>Agaricomycetidae</taxon>
        <taxon>Agaricales</taxon>
        <taxon>Marasmiineae</taxon>
        <taxon>Omphalotaceae</taxon>
        <taxon>Marasmiellus</taxon>
    </lineage>
</organism>
<feature type="compositionally biased region" description="Basic and acidic residues" evidence="1">
    <location>
        <begin position="653"/>
        <end position="673"/>
    </location>
</feature>
<proteinExistence type="predicted"/>
<feature type="region of interest" description="Disordered" evidence="1">
    <location>
        <begin position="944"/>
        <end position="979"/>
    </location>
</feature>
<accession>A0ABR1J4D6</accession>
<feature type="region of interest" description="Disordered" evidence="1">
    <location>
        <begin position="1"/>
        <end position="56"/>
    </location>
</feature>
<keyword evidence="4" id="KW-1185">Reference proteome</keyword>
<name>A0ABR1J4D6_9AGAR</name>
<reference evidence="3 4" key="1">
    <citation type="submission" date="2024-01" db="EMBL/GenBank/DDBJ databases">
        <title>A draft genome for the cacao thread blight pathogen Marasmiellus scandens.</title>
        <authorList>
            <person name="Baruah I.K."/>
            <person name="Leung J."/>
            <person name="Bukari Y."/>
            <person name="Amoako-Attah I."/>
            <person name="Meinhardt L.W."/>
            <person name="Bailey B.A."/>
            <person name="Cohen S.P."/>
        </authorList>
    </citation>
    <scope>NUCLEOTIDE SEQUENCE [LARGE SCALE GENOMIC DNA]</scope>
    <source>
        <strain evidence="3 4">GH-19</strain>
    </source>
</reference>
<dbReference type="InterPro" id="IPR041457">
    <property type="entry name" value="CxC2_KDZ-assoc"/>
</dbReference>
<feature type="domain" description="CxC2-like cysteine cluster KDZ transposase-associated" evidence="2">
    <location>
        <begin position="206"/>
        <end position="311"/>
    </location>
</feature>
<protein>
    <recommendedName>
        <fullName evidence="2">CxC2-like cysteine cluster KDZ transposase-associated domain-containing protein</fullName>
    </recommendedName>
</protein>
<dbReference type="Pfam" id="PF18803">
    <property type="entry name" value="CxC2"/>
    <property type="match status" value="1"/>
</dbReference>